<dbReference type="PATRIC" id="fig|394096.3.peg.3824"/>
<dbReference type="Proteomes" id="UP000028725">
    <property type="component" value="Unassembled WGS sequence"/>
</dbReference>
<dbReference type="EMBL" id="JMCB01000006">
    <property type="protein sequence ID" value="KFE68546.1"/>
    <property type="molecule type" value="Genomic_DNA"/>
</dbReference>
<evidence type="ECO:0008006" key="3">
    <source>
        <dbReference type="Google" id="ProtNLM"/>
    </source>
</evidence>
<dbReference type="AlphaFoldDB" id="A0A085WLI3"/>
<comment type="caution">
    <text evidence="1">The sequence shown here is derived from an EMBL/GenBank/DDBJ whole genome shotgun (WGS) entry which is preliminary data.</text>
</comment>
<reference evidence="1 2" key="1">
    <citation type="submission" date="2014-04" db="EMBL/GenBank/DDBJ databases">
        <title>Genome assembly of Hyalangium minutum DSM 14724.</title>
        <authorList>
            <person name="Sharma G."/>
            <person name="Subramanian S."/>
        </authorList>
    </citation>
    <scope>NUCLEOTIDE SEQUENCE [LARGE SCALE GENOMIC DNA]</scope>
    <source>
        <strain evidence="1 2">DSM 14724</strain>
    </source>
</reference>
<proteinExistence type="predicted"/>
<keyword evidence="2" id="KW-1185">Reference proteome</keyword>
<accession>A0A085WLI3</accession>
<protein>
    <recommendedName>
        <fullName evidence="3">Serine/threonine protein kinase</fullName>
    </recommendedName>
</protein>
<sequence length="103" mass="11207">MDLDANQIGSRRVTLYDGPIESVLREDFGTLEGPARLYGRVWTAGPQVVIRYYAAHPMDGDKVPICAVARLGDDQMRKLPESKPGTAILDGSVAAAFVVDAFR</sequence>
<evidence type="ECO:0000313" key="2">
    <source>
        <dbReference type="Proteomes" id="UP000028725"/>
    </source>
</evidence>
<dbReference type="STRING" id="394096.DB31_7783"/>
<evidence type="ECO:0000313" key="1">
    <source>
        <dbReference type="EMBL" id="KFE68546.1"/>
    </source>
</evidence>
<organism evidence="1 2">
    <name type="scientific">Hyalangium minutum</name>
    <dbReference type="NCBI Taxonomy" id="394096"/>
    <lineage>
        <taxon>Bacteria</taxon>
        <taxon>Pseudomonadati</taxon>
        <taxon>Myxococcota</taxon>
        <taxon>Myxococcia</taxon>
        <taxon>Myxococcales</taxon>
        <taxon>Cystobacterineae</taxon>
        <taxon>Archangiaceae</taxon>
        <taxon>Hyalangium</taxon>
    </lineage>
</organism>
<gene>
    <name evidence="1" type="ORF">DB31_7783</name>
</gene>
<name>A0A085WLI3_9BACT</name>